<reference evidence="1" key="1">
    <citation type="submission" date="2022-08" db="EMBL/GenBank/DDBJ databases">
        <title>Chelativorans sichuanense sp. nov., a paraffin oil-degrading bacterium isolated from a mixture of oil-based drill cuttings and paddy soil.</title>
        <authorList>
            <person name="Yu J."/>
            <person name="Liu H."/>
            <person name="Chen Q."/>
        </authorList>
    </citation>
    <scope>NUCLEOTIDE SEQUENCE</scope>
    <source>
        <strain evidence="1">SCAU 2101</strain>
    </source>
</reference>
<protein>
    <submittedName>
        <fullName evidence="1">Uncharacterized protein</fullName>
    </submittedName>
</protein>
<gene>
    <name evidence="1" type="ORF">NYR54_09515</name>
</gene>
<sequence length="174" mass="18151">MIRQAGALATALALQAGTAWTEEGCADITGIDACVVGIWQMESGGPAEWMRKYTPAGVKMPGMDGPAGGRIHYRADGTFTGALATGTDGEAVGEQESTSSGRWAVKDGKLYQCTESTSFSLAMQINGRNVALSVPSGGGAQSFDYSCDGDRLETSLTIQGMPEPMVTRFVRAGE</sequence>
<proteinExistence type="predicted"/>
<dbReference type="AlphaFoldDB" id="A0A9X2XAL2"/>
<dbReference type="RefSeq" id="WP_261515400.1">
    <property type="nucleotide sequence ID" value="NZ_JAODNV010000009.1"/>
</dbReference>
<organism evidence="1 2">
    <name type="scientific">Chelativorans petroleitrophicus</name>
    <dbReference type="NCBI Taxonomy" id="2975484"/>
    <lineage>
        <taxon>Bacteria</taxon>
        <taxon>Pseudomonadati</taxon>
        <taxon>Pseudomonadota</taxon>
        <taxon>Alphaproteobacteria</taxon>
        <taxon>Hyphomicrobiales</taxon>
        <taxon>Phyllobacteriaceae</taxon>
        <taxon>Chelativorans</taxon>
    </lineage>
</organism>
<dbReference type="Proteomes" id="UP001149009">
    <property type="component" value="Unassembled WGS sequence"/>
</dbReference>
<evidence type="ECO:0000313" key="1">
    <source>
        <dbReference type="EMBL" id="MCT8990527.1"/>
    </source>
</evidence>
<comment type="caution">
    <text evidence="1">The sequence shown here is derived from an EMBL/GenBank/DDBJ whole genome shotgun (WGS) entry which is preliminary data.</text>
</comment>
<accession>A0A9X2XAL2</accession>
<keyword evidence="2" id="KW-1185">Reference proteome</keyword>
<evidence type="ECO:0000313" key="2">
    <source>
        <dbReference type="Proteomes" id="UP001149009"/>
    </source>
</evidence>
<dbReference type="EMBL" id="JAODNV010000009">
    <property type="protein sequence ID" value="MCT8990527.1"/>
    <property type="molecule type" value="Genomic_DNA"/>
</dbReference>
<name>A0A9X2XAL2_9HYPH</name>